<dbReference type="EMBL" id="CM047739">
    <property type="protein sequence ID" value="KAJ0043375.1"/>
    <property type="molecule type" value="Genomic_DNA"/>
</dbReference>
<gene>
    <name evidence="1" type="ORF">Pint_18480</name>
</gene>
<proteinExistence type="predicted"/>
<accession>A0ACC0YZZ0</accession>
<organism evidence="1 2">
    <name type="scientific">Pistacia integerrima</name>
    <dbReference type="NCBI Taxonomy" id="434235"/>
    <lineage>
        <taxon>Eukaryota</taxon>
        <taxon>Viridiplantae</taxon>
        <taxon>Streptophyta</taxon>
        <taxon>Embryophyta</taxon>
        <taxon>Tracheophyta</taxon>
        <taxon>Spermatophyta</taxon>
        <taxon>Magnoliopsida</taxon>
        <taxon>eudicotyledons</taxon>
        <taxon>Gunneridae</taxon>
        <taxon>Pentapetalae</taxon>
        <taxon>rosids</taxon>
        <taxon>malvids</taxon>
        <taxon>Sapindales</taxon>
        <taxon>Anacardiaceae</taxon>
        <taxon>Pistacia</taxon>
    </lineage>
</organism>
<sequence length="983" mass="111259">MADIHDSVSGTNHDEFVNDELFYSMLAAADSHEIENQGDHDPLCSKQHPLLNLEGISASTSIMDVVNEADWDWLHLSQPGNTSLCSPAFGSEGDNNVELVRNHQQEIQNLEMENSNQYIPSRDIPRLSLENDDNDVMSSEYSGGGEIQSEPTVNLKEVNAQSPKIGMAFSSEEEAYNFYKAHAKETGFKVRKGKIRRLSDRSIRTKFFLCSKQGFRMQKQANKTPNYQRKETRTGCEAMVHFTVDNGKWVISDFNPKHNHDLQGKSDIVVGSSTNVSCDHSMSTTMNEAGTVKEAGAANSVGFHNMECTSILNDEKVNGLQLVDGQSLLNYFGRMQVEDPSFLYTVRVNHRNCLMNFFWMDGRSKIDYDYFGDVVILDTTLRVDAYNMTCAPFLGINHHGQYILFGGALLLDNSRDSFLWLFRTFLEAMGNRQPKTIFTDGCQALSDALEVVLPDTKHLLGLRYIFQNTAEHLSSYSGQTDFDSLFNKCIFDCASEEEFESMWGSLLEQYNLYENSWLKDLYALRGKWSQYTCKSIFSAGMRSPQGYESFCKILQNWTNEMMTPLKFIQKYLKIAEQQRKEELDEDFHCHGSAATTILRSNAMEKEAAKIYTSAIFKLFQAELLECLSVAVEEIPSDGMKTIFRLAEGDPRKEKIVEFNSSESHVICSCKKYESVGILCVHALKVLNARNIFHIPPQYILKRWKKSAKDGMVADCHEAEVPAESQRHLHPLKSKLMHNALNVITKSLANEGTSMIVDNHLKMALRKVEDALRTKNIGHLNTIDVDVHCNDDAVSANHIDCTESEQTIASPSRINQQEVSKNIMKCQLKRKYENEVREKNWGGCQGSRKGASRSYCIGENSRQSACNSPRPPLPSQSAFHQIRQPSKSMGNIQDTKKHGLHLLANRTAAAEKKIMVIMEQLQKEMLKFRHENQKIFNSLNVVDSCYNQTTKKNKFICQEKSALQHEFQGIGSDKAQDLDAGESV</sequence>
<name>A0ACC0YZZ0_9ROSI</name>
<protein>
    <submittedName>
        <fullName evidence="1">Uncharacterized protein</fullName>
    </submittedName>
</protein>
<evidence type="ECO:0000313" key="2">
    <source>
        <dbReference type="Proteomes" id="UP001163603"/>
    </source>
</evidence>
<dbReference type="Proteomes" id="UP001163603">
    <property type="component" value="Chromosome 4"/>
</dbReference>
<evidence type="ECO:0000313" key="1">
    <source>
        <dbReference type="EMBL" id="KAJ0043375.1"/>
    </source>
</evidence>
<comment type="caution">
    <text evidence="1">The sequence shown here is derived from an EMBL/GenBank/DDBJ whole genome shotgun (WGS) entry which is preliminary data.</text>
</comment>
<keyword evidence="2" id="KW-1185">Reference proteome</keyword>
<reference evidence="2" key="1">
    <citation type="journal article" date="2023" name="G3 (Bethesda)">
        <title>Genome assembly and association tests identify interacting loci associated with vigor, precocity, and sex in interspecific pistachio rootstocks.</title>
        <authorList>
            <person name="Palmer W."/>
            <person name="Jacygrad E."/>
            <person name="Sagayaradj S."/>
            <person name="Cavanaugh K."/>
            <person name="Han R."/>
            <person name="Bertier L."/>
            <person name="Beede B."/>
            <person name="Kafkas S."/>
            <person name="Golino D."/>
            <person name="Preece J."/>
            <person name="Michelmore R."/>
        </authorList>
    </citation>
    <scope>NUCLEOTIDE SEQUENCE [LARGE SCALE GENOMIC DNA]</scope>
</reference>